<organism evidence="2 3">
    <name type="scientific">Microbulbifer rhizosphaerae</name>
    <dbReference type="NCBI Taxonomy" id="1562603"/>
    <lineage>
        <taxon>Bacteria</taxon>
        <taxon>Pseudomonadati</taxon>
        <taxon>Pseudomonadota</taxon>
        <taxon>Gammaproteobacteria</taxon>
        <taxon>Cellvibrionales</taxon>
        <taxon>Microbulbiferaceae</taxon>
        <taxon>Microbulbifer</taxon>
    </lineage>
</organism>
<keyword evidence="3" id="KW-1185">Reference proteome</keyword>
<protein>
    <submittedName>
        <fullName evidence="2">Uncharacterized protein with ParB-like and HNH nuclease domain</fullName>
    </submittedName>
</protein>
<feature type="domain" description="GmrSD restriction endonucleases N-terminal" evidence="1">
    <location>
        <begin position="41"/>
        <end position="179"/>
    </location>
</feature>
<name>A0A7W4W9W0_9GAMM</name>
<dbReference type="InterPro" id="IPR004919">
    <property type="entry name" value="GmrSD_N"/>
</dbReference>
<reference evidence="2 3" key="1">
    <citation type="submission" date="2020-08" db="EMBL/GenBank/DDBJ databases">
        <title>Genomic Encyclopedia of Type Strains, Phase III (KMG-III): the genomes of soil and plant-associated and newly described type strains.</title>
        <authorList>
            <person name="Whitman W."/>
        </authorList>
    </citation>
    <scope>NUCLEOTIDE SEQUENCE [LARGE SCALE GENOMIC DNA]</scope>
    <source>
        <strain evidence="2 3">CECT 8799</strain>
    </source>
</reference>
<evidence type="ECO:0000313" key="2">
    <source>
        <dbReference type="EMBL" id="MBB3060345.1"/>
    </source>
</evidence>
<gene>
    <name evidence="2" type="ORF">FHS09_001160</name>
</gene>
<dbReference type="PANTHER" id="PTHR39639:SF1">
    <property type="entry name" value="DUF262 DOMAIN-CONTAINING PROTEIN"/>
    <property type="match status" value="1"/>
</dbReference>
<accession>A0A7W4W9W0</accession>
<sequence length="346" mass="40753">MAKRKKEITEEAKANAELQIKEQQKETKYDLRDFTIDYIVQEFRNDLFFIPDYQREFIWPEKHRVDFIESVLLGLPIPMMFVADLDDGRLEIVDGAQRIQTLEQFRNGDLTLKSLKILTALDDFTYYDLSPSQQRKFNTKALRMVILEDSTSESRRQEIFHRINTGSVKARPSEIRRGNYDSPFLQFIIECSKNEKFIELCPVSKGLANRREREELTLRFFAYSNSYKEFKHDVGNFLDKYLSKNEDNFDHATLKTEFERMVEFVDRYFPAGFAKTKNSKSTPRVRFEAIAVGTNLALRENPHLVPKNMNWLNSEEFQKHTTTHASNSGPKLRGRVEYVKEQLLKD</sequence>
<dbReference type="RefSeq" id="WP_183457637.1">
    <property type="nucleotide sequence ID" value="NZ_JACHWZ010000004.1"/>
</dbReference>
<proteinExistence type="predicted"/>
<dbReference type="EMBL" id="JACHWZ010000004">
    <property type="protein sequence ID" value="MBB3060345.1"/>
    <property type="molecule type" value="Genomic_DNA"/>
</dbReference>
<comment type="caution">
    <text evidence="2">The sequence shown here is derived from an EMBL/GenBank/DDBJ whole genome shotgun (WGS) entry which is preliminary data.</text>
</comment>
<evidence type="ECO:0000313" key="3">
    <source>
        <dbReference type="Proteomes" id="UP000535937"/>
    </source>
</evidence>
<dbReference type="Pfam" id="PF03235">
    <property type="entry name" value="GmrSD_N"/>
    <property type="match status" value="1"/>
</dbReference>
<dbReference type="AlphaFoldDB" id="A0A7W4W9W0"/>
<evidence type="ECO:0000259" key="1">
    <source>
        <dbReference type="Pfam" id="PF03235"/>
    </source>
</evidence>
<dbReference type="Proteomes" id="UP000535937">
    <property type="component" value="Unassembled WGS sequence"/>
</dbReference>
<dbReference type="PANTHER" id="PTHR39639">
    <property type="entry name" value="CHROMOSOME 16, WHOLE GENOME SHOTGUN SEQUENCE"/>
    <property type="match status" value="1"/>
</dbReference>